<protein>
    <submittedName>
        <fullName evidence="1">Uncharacterized protein</fullName>
    </submittedName>
</protein>
<proteinExistence type="predicted"/>
<reference evidence="1 2" key="1">
    <citation type="submission" date="2018-03" db="EMBL/GenBank/DDBJ databases">
        <authorList>
            <person name="Keele B.F."/>
        </authorList>
    </citation>
    <scope>NUCLEOTIDE SEQUENCE [LARGE SCALE GENOMIC DNA]</scope>
    <source>
        <strain evidence="1 2">CECT 8504</strain>
    </source>
</reference>
<organism evidence="1 2">
    <name type="scientific">Palleronia abyssalis</name>
    <dbReference type="NCBI Taxonomy" id="1501240"/>
    <lineage>
        <taxon>Bacteria</taxon>
        <taxon>Pseudomonadati</taxon>
        <taxon>Pseudomonadota</taxon>
        <taxon>Alphaproteobacteria</taxon>
        <taxon>Rhodobacterales</taxon>
        <taxon>Roseobacteraceae</taxon>
        <taxon>Palleronia</taxon>
    </lineage>
</organism>
<dbReference type="AlphaFoldDB" id="A0A2R8C1W1"/>
<gene>
    <name evidence="1" type="ORF">PAA8504_04250</name>
</gene>
<evidence type="ECO:0000313" key="2">
    <source>
        <dbReference type="Proteomes" id="UP000244912"/>
    </source>
</evidence>
<evidence type="ECO:0000313" key="1">
    <source>
        <dbReference type="EMBL" id="SPJ26392.1"/>
    </source>
</evidence>
<keyword evidence="2" id="KW-1185">Reference proteome</keyword>
<name>A0A2R8C1W1_9RHOB</name>
<dbReference type="GO" id="GO:0006355">
    <property type="term" value="P:regulation of DNA-templated transcription"/>
    <property type="evidence" value="ECO:0007669"/>
    <property type="project" value="InterPro"/>
</dbReference>
<accession>A0A2R8C1W1</accession>
<sequence>MKSRGRPQADTTPVLVRVPEDMLRAIDDVRRKQEDVPTRPEMIRRLLAVALEHREQQGD</sequence>
<dbReference type="EMBL" id="ONZF01000019">
    <property type="protein sequence ID" value="SPJ26392.1"/>
    <property type="molecule type" value="Genomic_DNA"/>
</dbReference>
<dbReference type="Proteomes" id="UP000244912">
    <property type="component" value="Unassembled WGS sequence"/>
</dbReference>